<dbReference type="AlphaFoldDB" id="A0A8J5XPD5"/>
<evidence type="ECO:0000313" key="1">
    <source>
        <dbReference type="EMBL" id="KAG8465737.1"/>
    </source>
</evidence>
<dbReference type="PANTHER" id="PTHR43433:SF5">
    <property type="entry name" value="AB HYDROLASE-1 DOMAIN-CONTAINING PROTEIN"/>
    <property type="match status" value="1"/>
</dbReference>
<organism evidence="1 2">
    <name type="scientific">Diacronema lutheri</name>
    <name type="common">Unicellular marine alga</name>
    <name type="synonym">Monochrysis lutheri</name>
    <dbReference type="NCBI Taxonomy" id="2081491"/>
    <lineage>
        <taxon>Eukaryota</taxon>
        <taxon>Haptista</taxon>
        <taxon>Haptophyta</taxon>
        <taxon>Pavlovophyceae</taxon>
        <taxon>Pavlovales</taxon>
        <taxon>Pavlovaceae</taxon>
        <taxon>Diacronema</taxon>
    </lineage>
</organism>
<proteinExistence type="predicted"/>
<dbReference type="SUPFAM" id="SSF53474">
    <property type="entry name" value="alpha/beta-Hydrolases"/>
    <property type="match status" value="1"/>
</dbReference>
<evidence type="ECO:0000313" key="2">
    <source>
        <dbReference type="Proteomes" id="UP000751190"/>
    </source>
</evidence>
<dbReference type="InterPro" id="IPR050471">
    <property type="entry name" value="AB_hydrolase"/>
</dbReference>
<dbReference type="OMA" id="FGFLSHW"/>
<name>A0A8J5XPD5_DIALT</name>
<dbReference type="Pfam" id="PF05728">
    <property type="entry name" value="UPF0227"/>
    <property type="match status" value="1"/>
</dbReference>
<keyword evidence="2" id="KW-1185">Reference proteome</keyword>
<dbReference type="EMBL" id="JAGTXO010000009">
    <property type="protein sequence ID" value="KAG8465737.1"/>
    <property type="molecule type" value="Genomic_DNA"/>
</dbReference>
<evidence type="ECO:0008006" key="3">
    <source>
        <dbReference type="Google" id="ProtNLM"/>
    </source>
</evidence>
<dbReference type="PANTHER" id="PTHR43433">
    <property type="entry name" value="HYDROLASE, ALPHA/BETA FOLD FAMILY PROTEIN"/>
    <property type="match status" value="1"/>
</dbReference>
<dbReference type="Proteomes" id="UP000751190">
    <property type="component" value="Unassembled WGS sequence"/>
</dbReference>
<sequence length="247" mass="26907">MSSKLRRDMPAMYLHGWASGPTSAKGAILAKHLAASGVRLRVPDLNRPSFERLTYSAALRAIDEEVAGTSSAAERWDLIGSSMGGYLAARWAELHPARVRRLVLLCPGFDLLNRLPVVFGDAQLYERWERDGVFRPGYGPDGARTRLLWDFVLDARRHPPRPRLAHPTLIVHGRADEVIPVESSRMAARSARLGVVRVVELDDAHDLLRSSARVASLAHAWLGAPVPRGGTEAVAGALAVAQCGDDC</sequence>
<gene>
    <name evidence="1" type="ORF">KFE25_005307</name>
</gene>
<dbReference type="InterPro" id="IPR029058">
    <property type="entry name" value="AB_hydrolase_fold"/>
</dbReference>
<reference evidence="1" key="1">
    <citation type="submission" date="2021-05" db="EMBL/GenBank/DDBJ databases">
        <title>The genome of the haptophyte Pavlova lutheri (Diacronema luteri, Pavlovales) - a model for lipid biosynthesis in eukaryotic algae.</title>
        <authorList>
            <person name="Hulatt C.J."/>
            <person name="Posewitz M.C."/>
        </authorList>
    </citation>
    <scope>NUCLEOTIDE SEQUENCE</scope>
    <source>
        <strain evidence="1">NIVA-4/92</strain>
    </source>
</reference>
<dbReference type="InterPro" id="IPR008886">
    <property type="entry name" value="UPF0227/Esterase_YqiA"/>
</dbReference>
<protein>
    <recommendedName>
        <fullName evidence="3">Alpha/beta fold hydrolase</fullName>
    </recommendedName>
</protein>
<accession>A0A8J5XPD5</accession>
<dbReference type="OrthoDB" id="408373at2759"/>
<comment type="caution">
    <text evidence="1">The sequence shown here is derived from an EMBL/GenBank/DDBJ whole genome shotgun (WGS) entry which is preliminary data.</text>
</comment>
<dbReference type="Gene3D" id="3.40.50.1820">
    <property type="entry name" value="alpha/beta hydrolase"/>
    <property type="match status" value="1"/>
</dbReference>